<evidence type="ECO:0000313" key="3">
    <source>
        <dbReference type="Proteomes" id="UP000755667"/>
    </source>
</evidence>
<evidence type="ECO:0000313" key="4">
    <source>
        <dbReference type="Proteomes" id="UP000809440"/>
    </source>
</evidence>
<evidence type="ECO:0000313" key="1">
    <source>
        <dbReference type="EMBL" id="MBM2412157.1"/>
    </source>
</evidence>
<dbReference type="PANTHER" id="PTHR43611:SF3">
    <property type="entry name" value="FLAVIN MONONUCLEOTIDE HYDROLASE 1, CHLOROPLATIC"/>
    <property type="match status" value="1"/>
</dbReference>
<accession>A0A9Q2NUA0</accession>
<protein>
    <submittedName>
        <fullName evidence="1">HAD family phosphatase</fullName>
    </submittedName>
</protein>
<reference evidence="1 4" key="1">
    <citation type="submission" date="2021-01" db="EMBL/GenBank/DDBJ databases">
        <title>Diatom-associated Roseobacters Show Island Model of Population Structure.</title>
        <authorList>
            <person name="Qu L."/>
            <person name="Feng X."/>
            <person name="Chen Y."/>
            <person name="Li L."/>
            <person name="Wang X."/>
            <person name="Hu Z."/>
            <person name="Wang H."/>
            <person name="Luo H."/>
        </authorList>
    </citation>
    <scope>NUCLEOTIDE SEQUENCE</scope>
    <source>
        <strain evidence="2 4">CC28-63</strain>
        <strain evidence="1">CC28-69</strain>
    </source>
</reference>
<sequence>MTTKHVVFDIGGVLVDWQPHLAWADRFGSAEAAHAFVERTHFRALNARGDAGERFADLALEVSDPDDRAHFADYVSLYTKTVVDPIHGTWAILDRLKAQGTPVHAITNWSAETWPEGLKVHPRLGEVFETLVVSGQEGIIKPDARIFHLLCDRAEVSPEACIFIDDGLHNVEGARAVGMDGIHFTSPNALEAALTDLGVL</sequence>
<dbReference type="InterPro" id="IPR023214">
    <property type="entry name" value="HAD_sf"/>
</dbReference>
<evidence type="ECO:0000313" key="2">
    <source>
        <dbReference type="EMBL" id="MBM2416825.1"/>
    </source>
</evidence>
<dbReference type="InterPro" id="IPR006439">
    <property type="entry name" value="HAD-SF_hydro_IA"/>
</dbReference>
<dbReference type="CDD" id="cd02603">
    <property type="entry name" value="HAD_sEH-N_like"/>
    <property type="match status" value="1"/>
</dbReference>
<comment type="caution">
    <text evidence="1">The sequence shown here is derived from an EMBL/GenBank/DDBJ whole genome shotgun (WGS) entry which is preliminary data.</text>
</comment>
<dbReference type="SFLD" id="SFLDS00003">
    <property type="entry name" value="Haloacid_Dehalogenase"/>
    <property type="match status" value="1"/>
</dbReference>
<dbReference type="RefSeq" id="WP_085628986.1">
    <property type="nucleotide sequence ID" value="NZ_JAFBWU010000004.1"/>
</dbReference>
<dbReference type="Proteomes" id="UP000755667">
    <property type="component" value="Unassembled WGS sequence"/>
</dbReference>
<dbReference type="OrthoDB" id="9807742at2"/>
<dbReference type="PANTHER" id="PTHR43611">
    <property type="entry name" value="ALPHA-D-GLUCOSE 1-PHOSPHATE PHOSPHATASE"/>
    <property type="match status" value="1"/>
</dbReference>
<dbReference type="Proteomes" id="UP000809440">
    <property type="component" value="Unassembled WGS sequence"/>
</dbReference>
<dbReference type="NCBIfam" id="TIGR01509">
    <property type="entry name" value="HAD-SF-IA-v3"/>
    <property type="match status" value="1"/>
</dbReference>
<dbReference type="EMBL" id="JAFBXE010000004">
    <property type="protein sequence ID" value="MBM2412157.1"/>
    <property type="molecule type" value="Genomic_DNA"/>
</dbReference>
<dbReference type="SFLD" id="SFLDG01129">
    <property type="entry name" value="C1.5:_HAD__Beta-PGM__Phosphata"/>
    <property type="match status" value="1"/>
</dbReference>
<dbReference type="EMBL" id="JAFBXF010000004">
    <property type="protein sequence ID" value="MBM2416825.1"/>
    <property type="molecule type" value="Genomic_DNA"/>
</dbReference>
<keyword evidence="4" id="KW-1185">Reference proteome</keyword>
<organism evidence="1 3">
    <name type="scientific">Marivita cryptomonadis</name>
    <dbReference type="NCBI Taxonomy" id="505252"/>
    <lineage>
        <taxon>Bacteria</taxon>
        <taxon>Pseudomonadati</taxon>
        <taxon>Pseudomonadota</taxon>
        <taxon>Alphaproteobacteria</taxon>
        <taxon>Rhodobacterales</taxon>
        <taxon>Roseobacteraceae</taxon>
        <taxon>Marivita</taxon>
    </lineage>
</organism>
<proteinExistence type="predicted"/>
<dbReference type="InterPro" id="IPR036412">
    <property type="entry name" value="HAD-like_sf"/>
</dbReference>
<dbReference type="Pfam" id="PF00702">
    <property type="entry name" value="Hydrolase"/>
    <property type="match status" value="1"/>
</dbReference>
<name>A0A9Q2NUA0_9RHOB</name>
<dbReference type="AlphaFoldDB" id="A0A9Q2NUA0"/>
<dbReference type="SUPFAM" id="SSF56784">
    <property type="entry name" value="HAD-like"/>
    <property type="match status" value="1"/>
</dbReference>
<gene>
    <name evidence="1" type="ORF">JQX41_07590</name>
    <name evidence="2" type="ORF">JQX48_07595</name>
</gene>
<dbReference type="GeneID" id="62640712"/>
<dbReference type="Gene3D" id="3.40.50.1000">
    <property type="entry name" value="HAD superfamily/HAD-like"/>
    <property type="match status" value="1"/>
</dbReference>